<dbReference type="Gene3D" id="1.10.10.60">
    <property type="entry name" value="Homeodomain-like"/>
    <property type="match status" value="1"/>
</dbReference>
<organism evidence="4 5">
    <name type="scientific">Kutzneria viridogrisea</name>
    <dbReference type="NCBI Taxonomy" id="47990"/>
    <lineage>
        <taxon>Bacteria</taxon>
        <taxon>Bacillati</taxon>
        <taxon>Actinomycetota</taxon>
        <taxon>Actinomycetes</taxon>
        <taxon>Pseudonocardiales</taxon>
        <taxon>Pseudonocardiaceae</taxon>
        <taxon>Kutzneria</taxon>
    </lineage>
</organism>
<dbReference type="Gene3D" id="1.10.357.10">
    <property type="entry name" value="Tetracycline Repressor, domain 2"/>
    <property type="match status" value="1"/>
</dbReference>
<reference evidence="4 5" key="1">
    <citation type="submission" date="2020-08" db="EMBL/GenBank/DDBJ databases">
        <title>Genomic Encyclopedia of Archaeal and Bacterial Type Strains, Phase II (KMG-II): from individual species to whole genera.</title>
        <authorList>
            <person name="Goeker M."/>
        </authorList>
    </citation>
    <scope>NUCLEOTIDE SEQUENCE [LARGE SCALE GENOMIC DNA]</scope>
    <source>
        <strain evidence="4 5">DSM 43850</strain>
    </source>
</reference>
<evidence type="ECO:0000256" key="2">
    <source>
        <dbReference type="PROSITE-ProRule" id="PRU00335"/>
    </source>
</evidence>
<feature type="domain" description="HTH tetR-type" evidence="3">
    <location>
        <begin position="9"/>
        <end position="69"/>
    </location>
</feature>
<accession>A0ABR6BVQ9</accession>
<dbReference type="PANTHER" id="PTHR30055">
    <property type="entry name" value="HTH-TYPE TRANSCRIPTIONAL REGULATOR RUTR"/>
    <property type="match status" value="1"/>
</dbReference>
<evidence type="ECO:0000259" key="3">
    <source>
        <dbReference type="PROSITE" id="PS50977"/>
    </source>
</evidence>
<feature type="DNA-binding region" description="H-T-H motif" evidence="2">
    <location>
        <begin position="32"/>
        <end position="51"/>
    </location>
</feature>
<proteinExistence type="predicted"/>
<sequence length="197" mass="21514">MPSQRHSTRVEDEVLLDAVRACVLALGVRRTTLTDVARRAGVSRMTLYRRFPDVRSLMAALMTREFGGLLSQFEQGPTARHQLVDGVVNTVRRLIANPLLSTVLDLDPELLLPYVVQRLGSTQQLAEQVLLAQIRAGHEDGSVRAGKPSVQARALLLAVQSFVLSSRAATADVPEEDLLAELAELVDGALRPRGEES</sequence>
<dbReference type="RefSeq" id="WP_236650161.1">
    <property type="nucleotide sequence ID" value="NZ_BAAABQ010000087.1"/>
</dbReference>
<name>A0ABR6BVQ9_9PSEU</name>
<evidence type="ECO:0000256" key="1">
    <source>
        <dbReference type="ARBA" id="ARBA00023125"/>
    </source>
</evidence>
<evidence type="ECO:0000313" key="4">
    <source>
        <dbReference type="EMBL" id="MBA8930987.1"/>
    </source>
</evidence>
<dbReference type="InterPro" id="IPR009057">
    <property type="entry name" value="Homeodomain-like_sf"/>
</dbReference>
<dbReference type="Proteomes" id="UP000517916">
    <property type="component" value="Unassembled WGS sequence"/>
</dbReference>
<dbReference type="SUPFAM" id="SSF46689">
    <property type="entry name" value="Homeodomain-like"/>
    <property type="match status" value="1"/>
</dbReference>
<dbReference type="Pfam" id="PF00440">
    <property type="entry name" value="TetR_N"/>
    <property type="match status" value="1"/>
</dbReference>
<dbReference type="PANTHER" id="PTHR30055:SF153">
    <property type="entry name" value="HTH-TYPE TRANSCRIPTIONAL REPRESSOR RV3405C"/>
    <property type="match status" value="1"/>
</dbReference>
<dbReference type="PROSITE" id="PS50977">
    <property type="entry name" value="HTH_TETR_2"/>
    <property type="match status" value="1"/>
</dbReference>
<gene>
    <name evidence="4" type="ORF">BC739_008234</name>
</gene>
<dbReference type="InterPro" id="IPR001647">
    <property type="entry name" value="HTH_TetR"/>
</dbReference>
<dbReference type="EMBL" id="JACJID010000008">
    <property type="protein sequence ID" value="MBA8930987.1"/>
    <property type="molecule type" value="Genomic_DNA"/>
</dbReference>
<dbReference type="InterPro" id="IPR050109">
    <property type="entry name" value="HTH-type_TetR-like_transc_reg"/>
</dbReference>
<keyword evidence="5" id="KW-1185">Reference proteome</keyword>
<evidence type="ECO:0000313" key="5">
    <source>
        <dbReference type="Proteomes" id="UP000517916"/>
    </source>
</evidence>
<keyword evidence="1 2" id="KW-0238">DNA-binding</keyword>
<comment type="caution">
    <text evidence="4">The sequence shown here is derived from an EMBL/GenBank/DDBJ whole genome shotgun (WGS) entry which is preliminary data.</text>
</comment>
<protein>
    <submittedName>
        <fullName evidence="4">AcrR family transcriptional regulator</fullName>
    </submittedName>
</protein>